<feature type="region of interest" description="Disordered" evidence="3">
    <location>
        <begin position="40"/>
        <end position="81"/>
    </location>
</feature>
<dbReference type="InterPro" id="IPR000026">
    <property type="entry name" value="N1-like"/>
</dbReference>
<dbReference type="AlphaFoldDB" id="A0A2T0UZJ3"/>
<dbReference type="GO" id="GO:0016787">
    <property type="term" value="F:hydrolase activity"/>
    <property type="evidence" value="ECO:0007669"/>
    <property type="project" value="UniProtKB-KW"/>
</dbReference>
<dbReference type="Gene3D" id="3.10.450.30">
    <property type="entry name" value="Microbial ribonucleases"/>
    <property type="match status" value="1"/>
</dbReference>
<keyword evidence="6" id="KW-1185">Reference proteome</keyword>
<dbReference type="RefSeq" id="WP_106296319.1">
    <property type="nucleotide sequence ID" value="NZ_PVTI01000002.1"/>
</dbReference>
<comment type="caution">
    <text evidence="5">The sequence shown here is derived from an EMBL/GenBank/DDBJ whole genome shotgun (WGS) entry which is preliminary data.</text>
</comment>
<dbReference type="Proteomes" id="UP000237822">
    <property type="component" value="Unassembled WGS sequence"/>
</dbReference>
<protein>
    <submittedName>
        <fullName evidence="5">Ribonuclease T1</fullName>
    </submittedName>
</protein>
<keyword evidence="4" id="KW-0812">Transmembrane</keyword>
<proteinExistence type="predicted"/>
<evidence type="ECO:0000256" key="1">
    <source>
        <dbReference type="ARBA" id="ARBA00022722"/>
    </source>
</evidence>
<evidence type="ECO:0000313" key="6">
    <source>
        <dbReference type="Proteomes" id="UP000237822"/>
    </source>
</evidence>
<dbReference type="OrthoDB" id="5326845at2"/>
<keyword evidence="4" id="KW-0472">Membrane</keyword>
<accession>A0A2T0UZJ3</accession>
<feature type="compositionally biased region" description="Polar residues" evidence="3">
    <location>
        <begin position="56"/>
        <end position="71"/>
    </location>
</feature>
<sequence>MAPVTSPVTGRRSALTWLAPLLAIALVVGLWWLATRDTSDAGTDGTQPGARVTATAGPSGTAYPSTGNTPDSGLDTIPESRLPREARATLGLIRAGGPYPYDQDDETFQNREGILPQQKRGYYREYTVETPGSDDRGARRIVRGRAGDTYWTDDHYDSFRQIQEGQ</sequence>
<dbReference type="GO" id="GO:0004521">
    <property type="term" value="F:RNA endonuclease activity"/>
    <property type="evidence" value="ECO:0007669"/>
    <property type="project" value="InterPro"/>
</dbReference>
<dbReference type="GO" id="GO:0003723">
    <property type="term" value="F:RNA binding"/>
    <property type="evidence" value="ECO:0007669"/>
    <property type="project" value="InterPro"/>
</dbReference>
<dbReference type="SUPFAM" id="SSF53933">
    <property type="entry name" value="Microbial ribonucleases"/>
    <property type="match status" value="1"/>
</dbReference>
<name>A0A2T0UZJ3_9MICO</name>
<keyword evidence="2" id="KW-0378">Hydrolase</keyword>
<keyword evidence="1" id="KW-0540">Nuclease</keyword>
<organism evidence="5 6">
    <name type="scientific">Knoellia remsis</name>
    <dbReference type="NCBI Taxonomy" id="407159"/>
    <lineage>
        <taxon>Bacteria</taxon>
        <taxon>Bacillati</taxon>
        <taxon>Actinomycetota</taxon>
        <taxon>Actinomycetes</taxon>
        <taxon>Micrococcales</taxon>
        <taxon>Intrasporangiaceae</taxon>
        <taxon>Knoellia</taxon>
    </lineage>
</organism>
<dbReference type="Pfam" id="PF00545">
    <property type="entry name" value="Ribonuclease"/>
    <property type="match status" value="1"/>
</dbReference>
<dbReference type="EMBL" id="PVTI01000002">
    <property type="protein sequence ID" value="PRY63349.1"/>
    <property type="molecule type" value="Genomic_DNA"/>
</dbReference>
<evidence type="ECO:0000313" key="5">
    <source>
        <dbReference type="EMBL" id="PRY63349.1"/>
    </source>
</evidence>
<reference evidence="5 6" key="1">
    <citation type="submission" date="2018-03" db="EMBL/GenBank/DDBJ databases">
        <title>Genomic Encyclopedia of Archaeal and Bacterial Type Strains, Phase II (KMG-II): from individual species to whole genera.</title>
        <authorList>
            <person name="Goeker M."/>
        </authorList>
    </citation>
    <scope>NUCLEOTIDE SEQUENCE [LARGE SCALE GENOMIC DNA]</scope>
    <source>
        <strain evidence="5 6">ATCC BAA-1496</strain>
    </source>
</reference>
<gene>
    <name evidence="5" type="ORF">BCF74_102182</name>
</gene>
<evidence type="ECO:0000256" key="2">
    <source>
        <dbReference type="ARBA" id="ARBA00022801"/>
    </source>
</evidence>
<keyword evidence="4" id="KW-1133">Transmembrane helix</keyword>
<dbReference type="InterPro" id="IPR016191">
    <property type="entry name" value="Ribonuclease/ribotoxin"/>
</dbReference>
<evidence type="ECO:0000256" key="3">
    <source>
        <dbReference type="SAM" id="MobiDB-lite"/>
    </source>
</evidence>
<feature type="transmembrane region" description="Helical" evidence="4">
    <location>
        <begin position="14"/>
        <end position="34"/>
    </location>
</feature>
<evidence type="ECO:0000256" key="4">
    <source>
        <dbReference type="SAM" id="Phobius"/>
    </source>
</evidence>